<dbReference type="InterPro" id="IPR011330">
    <property type="entry name" value="Glyco_hydro/deAcase_b/a-brl"/>
</dbReference>
<dbReference type="GO" id="GO:0016810">
    <property type="term" value="F:hydrolase activity, acting on carbon-nitrogen (but not peptide) bonds"/>
    <property type="evidence" value="ECO:0007669"/>
    <property type="project" value="InterPro"/>
</dbReference>
<feature type="region of interest" description="Disordered" evidence="1">
    <location>
        <begin position="281"/>
        <end position="312"/>
    </location>
</feature>
<feature type="compositionally biased region" description="Acidic residues" evidence="1">
    <location>
        <begin position="300"/>
        <end position="309"/>
    </location>
</feature>
<dbReference type="Proteomes" id="UP000028194">
    <property type="component" value="Chromosome"/>
</dbReference>
<dbReference type="STRING" id="1459636.NTE_01484"/>
<dbReference type="GeneID" id="41597274"/>
<sequence>MMTSILSLVVAGNIMLPTKAHAAPGACNCVIFRLDDIQDEWITHVQTAIIDKFIERNENLDLPIIMNSIGNDPVIVNKVKEGIATGLIETSLHGWNHIDYRTLSLQQQQKTLEMANQKMEELFGSKTSIFVAPYNAYNEDTLKAINQAGLKILSSEFDQEIESIYDPDNPDSPDNKVYKAIAGGSDTIIKDQFGVYHLPQVIGFYTYDSDPPTKTPLSKIESQIDSAIASYGYAVVTLHPQDFTVKDAGNNPTEELSQDEMKDLDTLLTWINDQNYHTGTFSGAVSNNNSQTSSAPATGSDDDNNDNNNDDAATVDLVAPLINTIISSLRPSLGGA</sequence>
<dbReference type="eggNOG" id="arCOG02876">
    <property type="taxonomic scope" value="Archaea"/>
</dbReference>
<evidence type="ECO:0000313" key="3">
    <source>
        <dbReference type="EMBL" id="AIF83547.1"/>
    </source>
</evidence>
<keyword evidence="3" id="KW-0624">Polysaccharide degradation</keyword>
<dbReference type="RefSeq" id="WP_148700297.1">
    <property type="nucleotide sequence ID" value="NZ_CP007174.1"/>
</dbReference>
<name>A0A075MRV0_9ARCH</name>
<dbReference type="HOGENOM" id="CLU_958524_0_0_2"/>
<accession>A0A075MRV0</accession>
<dbReference type="GO" id="GO:0045493">
    <property type="term" value="P:xylan catabolic process"/>
    <property type="evidence" value="ECO:0007669"/>
    <property type="project" value="UniProtKB-KW"/>
</dbReference>
<dbReference type="KEGG" id="nev:NTE_01484"/>
<reference evidence="3 4" key="1">
    <citation type="journal article" date="2014" name="PLoS ONE">
        <title>Genome Sequence of Candidatus Nitrososphaera evergladensis from Group I.1b Enriched from Everglades Soil Reveals Novel Genomic Features of the Ammonia-Oxidizing Archaea.</title>
        <authorList>
            <person name="Zhalnina K.V."/>
            <person name="Dias R."/>
            <person name="Leonard M.T."/>
            <person name="Dorr de Quadros P."/>
            <person name="Camargo F.A."/>
            <person name="Drew J.C."/>
            <person name="Farmerie W.G."/>
            <person name="Daroub S.H."/>
            <person name="Triplett E.W."/>
        </authorList>
    </citation>
    <scope>NUCLEOTIDE SEQUENCE [LARGE SCALE GENOMIC DNA]</scope>
    <source>
        <strain evidence="3 4">SR1</strain>
    </source>
</reference>
<feature type="compositionally biased region" description="Polar residues" evidence="1">
    <location>
        <begin position="281"/>
        <end position="297"/>
    </location>
</feature>
<keyword evidence="3" id="KW-0858">Xylan degradation</keyword>
<dbReference type="EMBL" id="CP007174">
    <property type="protein sequence ID" value="AIF83547.1"/>
    <property type="molecule type" value="Genomic_DNA"/>
</dbReference>
<dbReference type="OrthoDB" id="306789at2157"/>
<gene>
    <name evidence="3" type="ORF">NTE_01484</name>
</gene>
<keyword evidence="4" id="KW-1185">Reference proteome</keyword>
<dbReference type="SUPFAM" id="SSF88713">
    <property type="entry name" value="Glycoside hydrolase/deacetylase"/>
    <property type="match status" value="1"/>
</dbReference>
<dbReference type="AlphaFoldDB" id="A0A075MRV0"/>
<evidence type="ECO:0000313" key="4">
    <source>
        <dbReference type="Proteomes" id="UP000028194"/>
    </source>
</evidence>
<feature type="domain" description="NodB homology" evidence="2">
    <location>
        <begin position="28"/>
        <end position="279"/>
    </location>
</feature>
<dbReference type="GO" id="GO:0016798">
    <property type="term" value="F:hydrolase activity, acting on glycosyl bonds"/>
    <property type="evidence" value="ECO:0007669"/>
    <property type="project" value="UniProtKB-KW"/>
</dbReference>
<dbReference type="Gene3D" id="3.20.20.370">
    <property type="entry name" value="Glycoside hydrolase/deacetylase"/>
    <property type="match status" value="1"/>
</dbReference>
<dbReference type="PROSITE" id="PS51677">
    <property type="entry name" value="NODB"/>
    <property type="match status" value="1"/>
</dbReference>
<protein>
    <submittedName>
        <fullName evidence="3">Putative xylanase/chitin deacetylase</fullName>
    </submittedName>
</protein>
<organism evidence="3 4">
    <name type="scientific">Candidatus Nitrososphaera evergladensis SR1</name>
    <dbReference type="NCBI Taxonomy" id="1459636"/>
    <lineage>
        <taxon>Archaea</taxon>
        <taxon>Nitrososphaerota</taxon>
        <taxon>Nitrososphaeria</taxon>
        <taxon>Nitrososphaerales</taxon>
        <taxon>Nitrososphaeraceae</taxon>
        <taxon>Nitrososphaera</taxon>
    </lineage>
</organism>
<keyword evidence="3" id="KW-0378">Hydrolase</keyword>
<evidence type="ECO:0000256" key="1">
    <source>
        <dbReference type="SAM" id="MobiDB-lite"/>
    </source>
</evidence>
<proteinExistence type="predicted"/>
<keyword evidence="3" id="KW-0326">Glycosidase</keyword>
<keyword evidence="3" id="KW-0119">Carbohydrate metabolism</keyword>
<evidence type="ECO:0000259" key="2">
    <source>
        <dbReference type="PROSITE" id="PS51677"/>
    </source>
</evidence>
<dbReference type="Pfam" id="PF01522">
    <property type="entry name" value="Polysacc_deac_1"/>
    <property type="match status" value="1"/>
</dbReference>
<dbReference type="InterPro" id="IPR002509">
    <property type="entry name" value="NODB_dom"/>
</dbReference>